<dbReference type="EMBL" id="ML978268">
    <property type="protein sequence ID" value="KAF2025342.1"/>
    <property type="molecule type" value="Genomic_DNA"/>
</dbReference>
<evidence type="ECO:0008006" key="3">
    <source>
        <dbReference type="Google" id="ProtNLM"/>
    </source>
</evidence>
<protein>
    <recommendedName>
        <fullName evidence="3">F-box domain-containing protein</fullName>
    </recommendedName>
</protein>
<dbReference type="AlphaFoldDB" id="A0A9P4H1J1"/>
<name>A0A9P4H1J1_9PLEO</name>
<accession>A0A9P4H1J1</accession>
<gene>
    <name evidence="1" type="ORF">EK21DRAFT_104015</name>
</gene>
<evidence type="ECO:0000313" key="1">
    <source>
        <dbReference type="EMBL" id="KAF2025342.1"/>
    </source>
</evidence>
<comment type="caution">
    <text evidence="1">The sequence shown here is derived from an EMBL/GenBank/DDBJ whole genome shotgun (WGS) entry which is preliminary data.</text>
</comment>
<evidence type="ECO:0000313" key="2">
    <source>
        <dbReference type="Proteomes" id="UP000799777"/>
    </source>
</evidence>
<proteinExistence type="predicted"/>
<sequence>MDSLPNELLIQIASHLDIQSPSVVRFSHEPSTNFTEADTIPLKLLSSVSWRWRKIVLPMLFRCSRIALDKEPEWVPVDARLVDSMQTQLATLSNHEFRIYYQMCNKFKSSSTFAYEEAFDDLLINLCRVQDGDEFLKAVPPTIWLPHLPKTFKNFIEFVVKYDLKHHIKSLVVQTEKEYELRHVSSADAPLARTVTEIWDQIFRHLEPTRLVVAAPPATLAGLLDVQVLSADVWAFDMKMHYIELLQPEPLQSEHMKSDCRAWNTSLIHQRPWYHVGYNEGSSVTAYSTYEYHLKQSPRILYLLLLRMAKEVHPCCKITSFSFIGVFPFVTNVTNIIRALHKISTLKKVIFQLAPGPENNTLDDPKRMGRAQRSDFWLEWNESYKVLASFIGVSDFSDGTEFRSLDCRNEQLAEDVAGYVELLQQRGAGWRKGEESGVWVRDHGLDRDVDPVTQAGIV</sequence>
<keyword evidence="2" id="KW-1185">Reference proteome</keyword>
<reference evidence="1" key="1">
    <citation type="journal article" date="2020" name="Stud. Mycol.">
        <title>101 Dothideomycetes genomes: a test case for predicting lifestyles and emergence of pathogens.</title>
        <authorList>
            <person name="Haridas S."/>
            <person name="Albert R."/>
            <person name="Binder M."/>
            <person name="Bloem J."/>
            <person name="Labutti K."/>
            <person name="Salamov A."/>
            <person name="Andreopoulos B."/>
            <person name="Baker S."/>
            <person name="Barry K."/>
            <person name="Bills G."/>
            <person name="Bluhm B."/>
            <person name="Cannon C."/>
            <person name="Castanera R."/>
            <person name="Culley D."/>
            <person name="Daum C."/>
            <person name="Ezra D."/>
            <person name="Gonzalez J."/>
            <person name="Henrissat B."/>
            <person name="Kuo A."/>
            <person name="Liang C."/>
            <person name="Lipzen A."/>
            <person name="Lutzoni F."/>
            <person name="Magnuson J."/>
            <person name="Mondo S."/>
            <person name="Nolan M."/>
            <person name="Ohm R."/>
            <person name="Pangilinan J."/>
            <person name="Park H.-J."/>
            <person name="Ramirez L."/>
            <person name="Alfaro M."/>
            <person name="Sun H."/>
            <person name="Tritt A."/>
            <person name="Yoshinaga Y."/>
            <person name="Zwiers L.-H."/>
            <person name="Turgeon B."/>
            <person name="Goodwin S."/>
            <person name="Spatafora J."/>
            <person name="Crous P."/>
            <person name="Grigoriev I."/>
        </authorList>
    </citation>
    <scope>NUCLEOTIDE SEQUENCE</scope>
    <source>
        <strain evidence="1">CBS 110217</strain>
    </source>
</reference>
<organism evidence="1 2">
    <name type="scientific">Setomelanomma holmii</name>
    <dbReference type="NCBI Taxonomy" id="210430"/>
    <lineage>
        <taxon>Eukaryota</taxon>
        <taxon>Fungi</taxon>
        <taxon>Dikarya</taxon>
        <taxon>Ascomycota</taxon>
        <taxon>Pezizomycotina</taxon>
        <taxon>Dothideomycetes</taxon>
        <taxon>Pleosporomycetidae</taxon>
        <taxon>Pleosporales</taxon>
        <taxon>Pleosporineae</taxon>
        <taxon>Phaeosphaeriaceae</taxon>
        <taxon>Setomelanomma</taxon>
    </lineage>
</organism>
<dbReference type="Proteomes" id="UP000799777">
    <property type="component" value="Unassembled WGS sequence"/>
</dbReference>
<dbReference type="OrthoDB" id="5296720at2759"/>